<evidence type="ECO:0000256" key="5">
    <source>
        <dbReference type="ARBA" id="ARBA00022927"/>
    </source>
</evidence>
<comment type="subcellular location">
    <subcellularLocation>
        <location evidence="1">Preautophagosomal structure</location>
    </subcellularLocation>
</comment>
<evidence type="ECO:0000256" key="7">
    <source>
        <dbReference type="SAM" id="MobiDB-lite"/>
    </source>
</evidence>
<keyword evidence="4" id="KW-0813">Transport</keyword>
<comment type="caution">
    <text evidence="9">The sequence shown here is derived from an EMBL/GenBank/DDBJ whole genome shotgun (WGS) entry which is preliminary data.</text>
</comment>
<dbReference type="Proteomes" id="UP000789739">
    <property type="component" value="Unassembled WGS sequence"/>
</dbReference>
<evidence type="ECO:0000256" key="4">
    <source>
        <dbReference type="ARBA" id="ARBA00022448"/>
    </source>
</evidence>
<organism evidence="9 10">
    <name type="scientific">Paraglomus brasilianum</name>
    <dbReference type="NCBI Taxonomy" id="144538"/>
    <lineage>
        <taxon>Eukaryota</taxon>
        <taxon>Fungi</taxon>
        <taxon>Fungi incertae sedis</taxon>
        <taxon>Mucoromycota</taxon>
        <taxon>Glomeromycotina</taxon>
        <taxon>Glomeromycetes</taxon>
        <taxon>Paraglomerales</taxon>
        <taxon>Paraglomeraceae</taxon>
        <taxon>Paraglomus</taxon>
    </lineage>
</organism>
<feature type="compositionally biased region" description="Low complexity" evidence="7">
    <location>
        <begin position="271"/>
        <end position="287"/>
    </location>
</feature>
<dbReference type="InterPro" id="IPR040666">
    <property type="entry name" value="Atg29_N"/>
</dbReference>
<dbReference type="GO" id="GO:0000407">
    <property type="term" value="C:phagophore assembly site"/>
    <property type="evidence" value="ECO:0007669"/>
    <property type="project" value="UniProtKB-SubCell"/>
</dbReference>
<reference evidence="9" key="1">
    <citation type="submission" date="2021-06" db="EMBL/GenBank/DDBJ databases">
        <authorList>
            <person name="Kallberg Y."/>
            <person name="Tangrot J."/>
            <person name="Rosling A."/>
        </authorList>
    </citation>
    <scope>NUCLEOTIDE SEQUENCE</scope>
    <source>
        <strain evidence="9">BR232B</strain>
    </source>
</reference>
<evidence type="ECO:0000259" key="8">
    <source>
        <dbReference type="Pfam" id="PF18388"/>
    </source>
</evidence>
<dbReference type="GO" id="GO:0000045">
    <property type="term" value="P:autophagosome assembly"/>
    <property type="evidence" value="ECO:0007669"/>
    <property type="project" value="InterPro"/>
</dbReference>
<comment type="similarity">
    <text evidence="2">Belongs to the ATG29 family.</text>
</comment>
<dbReference type="OrthoDB" id="21072at2759"/>
<feature type="compositionally biased region" description="Polar residues" evidence="7">
    <location>
        <begin position="424"/>
        <end position="443"/>
    </location>
</feature>
<feature type="region of interest" description="Disordered" evidence="7">
    <location>
        <begin position="93"/>
        <end position="175"/>
    </location>
</feature>
<evidence type="ECO:0000256" key="2">
    <source>
        <dbReference type="ARBA" id="ARBA00010082"/>
    </source>
</evidence>
<evidence type="ECO:0000256" key="3">
    <source>
        <dbReference type="ARBA" id="ARBA00013784"/>
    </source>
</evidence>
<dbReference type="PANTHER" id="PTHR40012">
    <property type="entry name" value="AUTOPHAGY-RELATED PROTEIN 29"/>
    <property type="match status" value="1"/>
</dbReference>
<feature type="region of interest" description="Disordered" evidence="7">
    <location>
        <begin position="417"/>
        <end position="443"/>
    </location>
</feature>
<proteinExistence type="inferred from homology"/>
<keyword evidence="10" id="KW-1185">Reference proteome</keyword>
<evidence type="ECO:0000313" key="9">
    <source>
        <dbReference type="EMBL" id="CAG8541652.1"/>
    </source>
</evidence>
<protein>
    <recommendedName>
        <fullName evidence="3">Autophagy-related protein 29</fullName>
    </recommendedName>
</protein>
<evidence type="ECO:0000313" key="10">
    <source>
        <dbReference type="Proteomes" id="UP000789739"/>
    </source>
</evidence>
<keyword evidence="5" id="KW-0653">Protein transport</keyword>
<name>A0A9N9FL22_9GLOM</name>
<dbReference type="Pfam" id="PF18388">
    <property type="entry name" value="ATG29_N"/>
    <property type="match status" value="1"/>
</dbReference>
<evidence type="ECO:0000256" key="6">
    <source>
        <dbReference type="ARBA" id="ARBA00023006"/>
    </source>
</evidence>
<dbReference type="InterPro" id="IPR039113">
    <property type="entry name" value="ATG29"/>
</dbReference>
<dbReference type="InterPro" id="IPR039362">
    <property type="entry name" value="ATG29_sf"/>
</dbReference>
<dbReference type="Gene3D" id="1.10.10.2570">
    <property type="match status" value="1"/>
</dbReference>
<feature type="compositionally biased region" description="Low complexity" evidence="7">
    <location>
        <begin position="102"/>
        <end position="114"/>
    </location>
</feature>
<dbReference type="GO" id="GO:0015031">
    <property type="term" value="P:protein transport"/>
    <property type="evidence" value="ECO:0007669"/>
    <property type="project" value="UniProtKB-KW"/>
</dbReference>
<dbReference type="EMBL" id="CAJVPI010000491">
    <property type="protein sequence ID" value="CAG8541652.1"/>
    <property type="molecule type" value="Genomic_DNA"/>
</dbReference>
<feature type="region of interest" description="Disordered" evidence="7">
    <location>
        <begin position="252"/>
        <end position="289"/>
    </location>
</feature>
<evidence type="ECO:0000256" key="1">
    <source>
        <dbReference type="ARBA" id="ARBA00004329"/>
    </source>
</evidence>
<feature type="domain" description="Atg29 N-terminal" evidence="8">
    <location>
        <begin position="8"/>
        <end position="60"/>
    </location>
</feature>
<gene>
    <name evidence="9" type="ORF">PBRASI_LOCUS4619</name>
</gene>
<sequence length="479" mass="52375">MSFEEPLHVVMRLPYKRPPGFVDPPSVIWTEDMEQKLWEILTQNKRASIDWNQASRVLNVPVPYLLRHAAFLYETQLRGVQAQLRRDEVLSASNSSNLPAGTTRTRASSQASSTKVQIFDADASSTGHQRSPSSMSSASREQYVTSRTGPTDMVRTTSNKSLTETRRSHSGSVSSSIGVPIGQAIMENTSAYQATKYSQLSTHQLPIATHSPYSRRLPSDSSPILASVTTNFEQPTMRPTNQQKPEYFVPSTSTTQLSSTHHPPLSSELMPTSTESTLPESTTTASPVVYDPDELSTRMRLREAMEENVESGVFRTVEEEKEEVYQAKASVSLSERLKNLQLYDVAAFLPFGQGSEKVADEAKSTLTERIFPTILRTPVIDANKPKSNVETAELSTTCDVNDDSIASGTEIVAASPTVKADASTGGSSQSLSGPNSTRSSFTDIEESVTNSELLDAFMSGVNNSKLSIFSRKSSFFPGS</sequence>
<dbReference type="PANTHER" id="PTHR40012:SF1">
    <property type="entry name" value="AUTOPHAGY-RELATED PROTEIN 29"/>
    <property type="match status" value="1"/>
</dbReference>
<accession>A0A9N9FL22</accession>
<keyword evidence="6" id="KW-0072">Autophagy</keyword>
<feature type="compositionally biased region" description="Polar residues" evidence="7">
    <location>
        <begin position="140"/>
        <end position="162"/>
    </location>
</feature>
<dbReference type="AlphaFoldDB" id="A0A9N9FL22"/>